<evidence type="ECO:0000313" key="3">
    <source>
        <dbReference type="Proteomes" id="UP000177723"/>
    </source>
</evidence>
<feature type="region of interest" description="Disordered" evidence="1">
    <location>
        <begin position="1"/>
        <end position="60"/>
    </location>
</feature>
<accession>A0A1F5WPF6</accession>
<evidence type="ECO:0000313" key="2">
    <source>
        <dbReference type="EMBL" id="OGF77553.1"/>
    </source>
</evidence>
<proteinExistence type="predicted"/>
<dbReference type="EMBL" id="MFHT01000017">
    <property type="protein sequence ID" value="OGF77553.1"/>
    <property type="molecule type" value="Genomic_DNA"/>
</dbReference>
<feature type="compositionally biased region" description="Basic and acidic residues" evidence="1">
    <location>
        <begin position="51"/>
        <end position="60"/>
    </location>
</feature>
<organism evidence="2 3">
    <name type="scientific">Candidatus Giovannonibacteria bacterium RIFCSPHIGHO2_12_FULL_43_15</name>
    <dbReference type="NCBI Taxonomy" id="1798341"/>
    <lineage>
        <taxon>Bacteria</taxon>
        <taxon>Candidatus Giovannoniibacteriota</taxon>
    </lineage>
</organism>
<reference evidence="2 3" key="1">
    <citation type="journal article" date="2016" name="Nat. Commun.">
        <title>Thousands of microbial genomes shed light on interconnected biogeochemical processes in an aquifer system.</title>
        <authorList>
            <person name="Anantharaman K."/>
            <person name="Brown C.T."/>
            <person name="Hug L.A."/>
            <person name="Sharon I."/>
            <person name="Castelle C.J."/>
            <person name="Probst A.J."/>
            <person name="Thomas B.C."/>
            <person name="Singh A."/>
            <person name="Wilkins M.J."/>
            <person name="Karaoz U."/>
            <person name="Brodie E.L."/>
            <person name="Williams K.H."/>
            <person name="Hubbard S.S."/>
            <person name="Banfield J.F."/>
        </authorList>
    </citation>
    <scope>NUCLEOTIDE SEQUENCE [LARGE SCALE GENOMIC DNA]</scope>
</reference>
<protein>
    <submittedName>
        <fullName evidence="2">Uncharacterized protein</fullName>
    </submittedName>
</protein>
<dbReference type="AlphaFoldDB" id="A0A1F5WPF6"/>
<comment type="caution">
    <text evidence="2">The sequence shown here is derived from an EMBL/GenBank/DDBJ whole genome shotgun (WGS) entry which is preliminary data.</text>
</comment>
<sequence>MSKRGRNFSGEYWQIPPKPNREERKKIRGILRGRVERSRTRRERPSLTALFEKELQKKNN</sequence>
<evidence type="ECO:0000256" key="1">
    <source>
        <dbReference type="SAM" id="MobiDB-lite"/>
    </source>
</evidence>
<name>A0A1F5WPF6_9BACT</name>
<dbReference type="Proteomes" id="UP000177723">
    <property type="component" value="Unassembled WGS sequence"/>
</dbReference>
<gene>
    <name evidence="2" type="ORF">A3F23_01085</name>
</gene>